<keyword evidence="9" id="KW-1185">Reference proteome</keyword>
<evidence type="ECO:0000256" key="5">
    <source>
        <dbReference type="ARBA" id="ARBA00067668"/>
    </source>
</evidence>
<protein>
    <recommendedName>
        <fullName evidence="5">3-methylmercaptopropionyl-CoA ligase</fullName>
        <ecNumber evidence="4">6.2.1.44</ecNumber>
    </recommendedName>
</protein>
<dbReference type="FunFam" id="3.30.300.30:FF:000008">
    <property type="entry name" value="2,3-dihydroxybenzoate-AMP ligase"/>
    <property type="match status" value="1"/>
</dbReference>
<dbReference type="EC" id="6.2.1.44" evidence="4"/>
<dbReference type="InterPro" id="IPR050237">
    <property type="entry name" value="ATP-dep_AMP-bd_enzyme"/>
</dbReference>
<evidence type="ECO:0000256" key="3">
    <source>
        <dbReference type="ARBA" id="ARBA00051915"/>
    </source>
</evidence>
<dbReference type="GO" id="GO:0016877">
    <property type="term" value="F:ligase activity, forming carbon-sulfur bonds"/>
    <property type="evidence" value="ECO:0007669"/>
    <property type="project" value="UniProtKB-ARBA"/>
</dbReference>
<evidence type="ECO:0000256" key="4">
    <source>
        <dbReference type="ARBA" id="ARBA00066616"/>
    </source>
</evidence>
<dbReference type="PANTHER" id="PTHR43767">
    <property type="entry name" value="LONG-CHAIN-FATTY-ACID--COA LIGASE"/>
    <property type="match status" value="1"/>
</dbReference>
<accession>A0A1T4SYU1</accession>
<organism evidence="8 9">
    <name type="scientific">Enhydrobacter aerosaccus</name>
    <dbReference type="NCBI Taxonomy" id="225324"/>
    <lineage>
        <taxon>Bacteria</taxon>
        <taxon>Pseudomonadati</taxon>
        <taxon>Pseudomonadota</taxon>
        <taxon>Alphaproteobacteria</taxon>
        <taxon>Hyphomicrobiales</taxon>
        <taxon>Enhydrobacter</taxon>
    </lineage>
</organism>
<evidence type="ECO:0000259" key="6">
    <source>
        <dbReference type="Pfam" id="PF00501"/>
    </source>
</evidence>
<dbReference type="InterPro" id="IPR045851">
    <property type="entry name" value="AMP-bd_C_sf"/>
</dbReference>
<dbReference type="Pfam" id="PF13193">
    <property type="entry name" value="AMP-binding_C"/>
    <property type="match status" value="1"/>
</dbReference>
<feature type="domain" description="AMP-binding enzyme C-terminal" evidence="7">
    <location>
        <begin position="418"/>
        <end position="493"/>
    </location>
</feature>
<dbReference type="EMBL" id="FUWJ01000011">
    <property type="protein sequence ID" value="SKA33400.1"/>
    <property type="molecule type" value="Genomic_DNA"/>
</dbReference>
<dbReference type="Gene3D" id="3.30.300.30">
    <property type="match status" value="1"/>
</dbReference>
<dbReference type="InterPro" id="IPR042099">
    <property type="entry name" value="ANL_N_sf"/>
</dbReference>
<name>A0A1T4SYU1_9HYPH</name>
<proteinExistence type="inferred from homology"/>
<dbReference type="PANTHER" id="PTHR43767:SF7">
    <property type="entry name" value="MEDIUM_LONG-CHAIN-FATTY-ACID--COA LIGASE FADD8"/>
    <property type="match status" value="1"/>
</dbReference>
<dbReference type="Proteomes" id="UP000190092">
    <property type="component" value="Unassembled WGS sequence"/>
</dbReference>
<dbReference type="AlphaFoldDB" id="A0A1T4SYU1"/>
<dbReference type="InterPro" id="IPR000873">
    <property type="entry name" value="AMP-dep_synth/lig_dom"/>
</dbReference>
<dbReference type="STRING" id="225324.SAMN02745126_05327"/>
<sequence>MRLIDYFDRGADLFPERHCLHDGTQGWTYREVRETTHRVANGLLKTGLPLGAKAAVYSPNHAMAYAALLGIVRAGLIWAPVNARNALEENLFILDNTDVEFLFYHSSFADYVARIREACPKIKTFLCLDDPEFTAWLSRFEAAAPDLADAPDDVAMLISSGGTTGRPKGVQITNRVIETMNSIFWASMPIEQPPVHLMVAPMTHAAGVCSFPLLPYGGTNIFMGTADPGAILAAIERHKVTHIYMPPTLIYILLAHPDIGKYDYSSLRHLVYASAPMSVDKLVEAIKVFGPVLTQTYGQAEACMICTFFSPKDHVAALEGNNRHRLASCGKPTPLMRVEVMDDEGRLLPRGQRGEIVVRGGLVMKGYYKNPQATAEASTFGWHHTGDIGVIDEDGFVYIVDRKKDMIISGGFNVFPSEVEQVLWSHPAVQDCAVIGVPDEKWGEAVKAVVELKPGTTVEEAELIALAKEKLGGVKAPKSIDFVATLPRSPVGKVLKKDLRATYWAGRDRKI</sequence>
<evidence type="ECO:0000256" key="2">
    <source>
        <dbReference type="ARBA" id="ARBA00022598"/>
    </source>
</evidence>
<comment type="catalytic activity">
    <reaction evidence="3">
        <text>3-(methylsulfanyl)propanoate + ATP + CoA = 3-(methylsulfanyl)propanoyl-CoA + AMP + diphosphate</text>
        <dbReference type="Rhea" id="RHEA:43052"/>
        <dbReference type="ChEBI" id="CHEBI:30616"/>
        <dbReference type="ChEBI" id="CHEBI:33019"/>
        <dbReference type="ChEBI" id="CHEBI:49016"/>
        <dbReference type="ChEBI" id="CHEBI:57287"/>
        <dbReference type="ChEBI" id="CHEBI:82815"/>
        <dbReference type="ChEBI" id="CHEBI:456215"/>
        <dbReference type="EC" id="6.2.1.44"/>
    </reaction>
    <physiologicalReaction direction="left-to-right" evidence="3">
        <dbReference type="Rhea" id="RHEA:43053"/>
    </physiologicalReaction>
</comment>
<evidence type="ECO:0000256" key="1">
    <source>
        <dbReference type="ARBA" id="ARBA00006432"/>
    </source>
</evidence>
<dbReference type="InterPro" id="IPR025110">
    <property type="entry name" value="AMP-bd_C"/>
</dbReference>
<evidence type="ECO:0000313" key="8">
    <source>
        <dbReference type="EMBL" id="SKA33400.1"/>
    </source>
</evidence>
<dbReference type="Pfam" id="PF00501">
    <property type="entry name" value="AMP-binding"/>
    <property type="match status" value="1"/>
</dbReference>
<dbReference type="SUPFAM" id="SSF56801">
    <property type="entry name" value="Acetyl-CoA synthetase-like"/>
    <property type="match status" value="1"/>
</dbReference>
<feature type="domain" description="AMP-dependent synthetase/ligase" evidence="6">
    <location>
        <begin position="7"/>
        <end position="368"/>
    </location>
</feature>
<evidence type="ECO:0000259" key="7">
    <source>
        <dbReference type="Pfam" id="PF13193"/>
    </source>
</evidence>
<dbReference type="OrthoDB" id="9803968at2"/>
<comment type="similarity">
    <text evidence="1">Belongs to the ATP-dependent AMP-binding enzyme family.</text>
</comment>
<evidence type="ECO:0000313" key="9">
    <source>
        <dbReference type="Proteomes" id="UP000190092"/>
    </source>
</evidence>
<keyword evidence="2 8" id="KW-0436">Ligase</keyword>
<gene>
    <name evidence="8" type="ORF">SAMN02745126_05327</name>
</gene>
<dbReference type="RefSeq" id="WP_085937067.1">
    <property type="nucleotide sequence ID" value="NZ_FUWJ01000011.1"/>
</dbReference>
<reference evidence="9" key="1">
    <citation type="submission" date="2017-02" db="EMBL/GenBank/DDBJ databases">
        <authorList>
            <person name="Varghese N."/>
            <person name="Submissions S."/>
        </authorList>
    </citation>
    <scope>NUCLEOTIDE SEQUENCE [LARGE SCALE GENOMIC DNA]</scope>
    <source>
        <strain evidence="9">ATCC 27094</strain>
    </source>
</reference>
<dbReference type="Gene3D" id="3.40.50.12780">
    <property type="entry name" value="N-terminal domain of ligase-like"/>
    <property type="match status" value="1"/>
</dbReference>